<evidence type="ECO:0000259" key="2">
    <source>
        <dbReference type="PROSITE" id="PS50030"/>
    </source>
</evidence>
<comment type="caution">
    <text evidence="3">The sequence shown here is derived from an EMBL/GenBank/DDBJ whole genome shotgun (WGS) entry which is preliminary data.</text>
</comment>
<protein>
    <recommendedName>
        <fullName evidence="2">UBA domain-containing protein</fullName>
    </recommendedName>
</protein>
<organism evidence="3 4">
    <name type="scientific">Rhizoclosmatium globosum</name>
    <dbReference type="NCBI Taxonomy" id="329046"/>
    <lineage>
        <taxon>Eukaryota</taxon>
        <taxon>Fungi</taxon>
        <taxon>Fungi incertae sedis</taxon>
        <taxon>Chytridiomycota</taxon>
        <taxon>Chytridiomycota incertae sedis</taxon>
        <taxon>Chytridiomycetes</taxon>
        <taxon>Chytridiales</taxon>
        <taxon>Chytriomycetaceae</taxon>
        <taxon>Rhizoclosmatium</taxon>
    </lineage>
</organism>
<dbReference type="InterPro" id="IPR015940">
    <property type="entry name" value="UBA"/>
</dbReference>
<dbReference type="Pfam" id="PF10154">
    <property type="entry name" value="Fy-3"/>
    <property type="match status" value="2"/>
</dbReference>
<feature type="compositionally biased region" description="Polar residues" evidence="1">
    <location>
        <begin position="346"/>
        <end position="384"/>
    </location>
</feature>
<dbReference type="STRING" id="329046.A0A1Y2D3B9"/>
<dbReference type="SUPFAM" id="SSF46934">
    <property type="entry name" value="UBA-like"/>
    <property type="match status" value="1"/>
</dbReference>
<feature type="compositionally biased region" description="Polar residues" evidence="1">
    <location>
        <begin position="245"/>
        <end position="255"/>
    </location>
</feature>
<dbReference type="Gene3D" id="1.10.8.10">
    <property type="entry name" value="DNA helicase RuvA subunit, C-terminal domain"/>
    <property type="match status" value="1"/>
</dbReference>
<dbReference type="EMBL" id="MCGO01000001">
    <property type="protein sequence ID" value="ORY53606.1"/>
    <property type="molecule type" value="Genomic_DNA"/>
</dbReference>
<feature type="region of interest" description="Disordered" evidence="1">
    <location>
        <begin position="330"/>
        <end position="404"/>
    </location>
</feature>
<evidence type="ECO:0000256" key="1">
    <source>
        <dbReference type="SAM" id="MobiDB-lite"/>
    </source>
</evidence>
<dbReference type="InterPro" id="IPR009060">
    <property type="entry name" value="UBA-like_sf"/>
</dbReference>
<feature type="region of interest" description="Disordered" evidence="1">
    <location>
        <begin position="244"/>
        <end position="270"/>
    </location>
</feature>
<evidence type="ECO:0000313" key="3">
    <source>
        <dbReference type="EMBL" id="ORY53606.1"/>
    </source>
</evidence>
<name>A0A1Y2D3B9_9FUNG</name>
<sequence>MGPESSAVSAAVSISATGVEPFAEPPIEQKLLARAVAAKAVGAAVQAATEAQIAEHWRVTSADHKAREAAAKTWAQYFTTRSLLYSDAVLPVFPRAYHALINIPTLFDTLMDLERTYSLAVHANLEETKELRKQLVYSLDVVEAREELMIFDATRESLLAELRDGQKAEYRDFVHNELLILADQIPLETENAPVKTQVKNTDAIAASLAKLVDEGDRVLEGAVSKLKRTPSHSMMRVGSLEGLLSANNSGTNTPPIQERGEPETSTPNTTDPELVILISEVKEMGFSDDQAKAALTLAKRNLQQAIVLLLENPEVVERQIRDTATRNMLFKTNVPPNKPARAQKAATGQRSISSGSANELNRSNSTGALKRSNSNSSLPWNTTPRLPANSPLANQKAGITASSDEVNAPQSAASIFAVNKSFSPFAFIQQQQAKISADFASITAAATGAPPPSSSSGTATPTAQFNNLQKGFTNFLGKAMEALHIDSIPSAFEAQKRDQSEASILQEVSESFTAYFGTQVRTMYSFRVSIVPLLVDAVFPAGLEMEQKALRAQTAAGLYSNNLSGCILLVKASQLEGYGRGRTANRDIMMRCRQATEFHFDDVEIQIKKAMDAREGAGVVQEGDFFVTKHSNIPQVHVLFHLIVGEDDSVKELTSQSPVMTGYRNILKIAHLHDVNLLIVPMLFFPDSVSSKNKSARESKSSTTTSSRPNSANTSPSRSSTESPGFLENSAAVQKRVETVLKSTKGLIIEQTRSAKHSGDSSGVDKRSRSIQFVIPLNGVNGGAVEKGRELVLSESVDESFQGICAKVAEVFRTS</sequence>
<feature type="region of interest" description="Disordered" evidence="1">
    <location>
        <begin position="691"/>
        <end position="728"/>
    </location>
</feature>
<proteinExistence type="predicted"/>
<feature type="domain" description="UBA" evidence="2">
    <location>
        <begin position="269"/>
        <end position="312"/>
    </location>
</feature>
<dbReference type="GO" id="GO:0005737">
    <property type="term" value="C:cytoplasm"/>
    <property type="evidence" value="ECO:0007669"/>
    <property type="project" value="TreeGrafter"/>
</dbReference>
<keyword evidence="4" id="KW-1185">Reference proteome</keyword>
<dbReference type="PANTHER" id="PTHR16525:SF0">
    <property type="entry name" value="PROTEIN C12ORF4"/>
    <property type="match status" value="1"/>
</dbReference>
<dbReference type="OrthoDB" id="415359at2759"/>
<feature type="compositionally biased region" description="Low complexity" evidence="1">
    <location>
        <begin position="701"/>
        <end position="723"/>
    </location>
</feature>
<dbReference type="InterPro" id="IPR019311">
    <property type="entry name" value="Fy-3"/>
</dbReference>
<dbReference type="PROSITE" id="PS50030">
    <property type="entry name" value="UBA"/>
    <property type="match status" value="1"/>
</dbReference>
<dbReference type="AlphaFoldDB" id="A0A1Y2D3B9"/>
<dbReference type="PANTHER" id="PTHR16525">
    <property type="entry name" value="PROTEIN C12ORF4"/>
    <property type="match status" value="1"/>
</dbReference>
<gene>
    <name evidence="3" type="ORF">BCR33DRAFT_778980</name>
</gene>
<accession>A0A1Y2D3B9</accession>
<reference evidence="3 4" key="1">
    <citation type="submission" date="2016-07" db="EMBL/GenBank/DDBJ databases">
        <title>Pervasive Adenine N6-methylation of Active Genes in Fungi.</title>
        <authorList>
            <consortium name="DOE Joint Genome Institute"/>
            <person name="Mondo S.J."/>
            <person name="Dannebaum R.O."/>
            <person name="Kuo R.C."/>
            <person name="Labutti K."/>
            <person name="Haridas S."/>
            <person name="Kuo A."/>
            <person name="Salamov A."/>
            <person name="Ahrendt S.R."/>
            <person name="Lipzen A."/>
            <person name="Sullivan W."/>
            <person name="Andreopoulos W.B."/>
            <person name="Clum A."/>
            <person name="Lindquist E."/>
            <person name="Daum C."/>
            <person name="Ramamoorthy G.K."/>
            <person name="Gryganskyi A."/>
            <person name="Culley D."/>
            <person name="Magnuson J.K."/>
            <person name="James T.Y."/>
            <person name="O'Malley M.A."/>
            <person name="Stajich J.E."/>
            <person name="Spatafora J.W."/>
            <person name="Visel A."/>
            <person name="Grigoriev I.V."/>
        </authorList>
    </citation>
    <scope>NUCLEOTIDE SEQUENCE [LARGE SCALE GENOMIC DNA]</scope>
    <source>
        <strain evidence="3 4">JEL800</strain>
    </source>
</reference>
<evidence type="ECO:0000313" key="4">
    <source>
        <dbReference type="Proteomes" id="UP000193642"/>
    </source>
</evidence>
<dbReference type="Proteomes" id="UP000193642">
    <property type="component" value="Unassembled WGS sequence"/>
</dbReference>